<dbReference type="SUPFAM" id="SSF57701">
    <property type="entry name" value="Zn2/Cys6 DNA-binding domain"/>
    <property type="match status" value="1"/>
</dbReference>
<dbReference type="EMBL" id="CAOQHR010000001">
    <property type="protein sequence ID" value="CAI6255651.1"/>
    <property type="molecule type" value="Genomic_DNA"/>
</dbReference>
<reference evidence="4" key="1">
    <citation type="submission" date="2023-01" db="EMBL/GenBank/DDBJ databases">
        <authorList>
            <person name="Van Ghelder C."/>
            <person name="Rancurel C."/>
        </authorList>
    </citation>
    <scope>NUCLEOTIDE SEQUENCE</scope>
    <source>
        <strain evidence="4">CNCM I-4278</strain>
    </source>
</reference>
<protein>
    <recommendedName>
        <fullName evidence="3">Zn(2)-C6 fungal-type domain-containing protein</fullName>
    </recommendedName>
</protein>
<dbReference type="InterPro" id="IPR001138">
    <property type="entry name" value="Zn2Cys6_DnaBD"/>
</dbReference>
<evidence type="ECO:0000259" key="3">
    <source>
        <dbReference type="PROSITE" id="PS50048"/>
    </source>
</evidence>
<dbReference type="GO" id="GO:0000981">
    <property type="term" value="F:DNA-binding transcription factor activity, RNA polymerase II-specific"/>
    <property type="evidence" value="ECO:0007669"/>
    <property type="project" value="InterPro"/>
</dbReference>
<feature type="region of interest" description="Disordered" evidence="2">
    <location>
        <begin position="95"/>
        <end position="114"/>
    </location>
</feature>
<accession>A0A9W4U4C2</accession>
<dbReference type="AlphaFoldDB" id="A0A9W4U4C2"/>
<proteinExistence type="predicted"/>
<dbReference type="CDD" id="cd00067">
    <property type="entry name" value="GAL4"/>
    <property type="match status" value="1"/>
</dbReference>
<dbReference type="Proteomes" id="UP001152607">
    <property type="component" value="Unassembled WGS sequence"/>
</dbReference>
<feature type="region of interest" description="Disordered" evidence="2">
    <location>
        <begin position="1"/>
        <end position="34"/>
    </location>
</feature>
<feature type="compositionally biased region" description="Basic and acidic residues" evidence="2">
    <location>
        <begin position="164"/>
        <end position="178"/>
    </location>
</feature>
<name>A0A9W4U4C2_9PLEO</name>
<evidence type="ECO:0000313" key="4">
    <source>
        <dbReference type="EMBL" id="CAI6255651.1"/>
    </source>
</evidence>
<dbReference type="Gene3D" id="4.10.240.10">
    <property type="entry name" value="Zn(2)-C6 fungal-type DNA-binding domain"/>
    <property type="match status" value="1"/>
</dbReference>
<evidence type="ECO:0000256" key="1">
    <source>
        <dbReference type="ARBA" id="ARBA00023242"/>
    </source>
</evidence>
<evidence type="ECO:0000313" key="5">
    <source>
        <dbReference type="Proteomes" id="UP001152607"/>
    </source>
</evidence>
<comment type="caution">
    <text evidence="4">The sequence shown here is derived from an EMBL/GenBank/DDBJ whole genome shotgun (WGS) entry which is preliminary data.</text>
</comment>
<dbReference type="GO" id="GO:0008270">
    <property type="term" value="F:zinc ion binding"/>
    <property type="evidence" value="ECO:0007669"/>
    <property type="project" value="InterPro"/>
</dbReference>
<keyword evidence="5" id="KW-1185">Reference proteome</keyword>
<feature type="region of interest" description="Disordered" evidence="2">
    <location>
        <begin position="51"/>
        <end position="77"/>
    </location>
</feature>
<organism evidence="4 5">
    <name type="scientific">Periconia digitata</name>
    <dbReference type="NCBI Taxonomy" id="1303443"/>
    <lineage>
        <taxon>Eukaryota</taxon>
        <taxon>Fungi</taxon>
        <taxon>Dikarya</taxon>
        <taxon>Ascomycota</taxon>
        <taxon>Pezizomycotina</taxon>
        <taxon>Dothideomycetes</taxon>
        <taxon>Pleosporomycetidae</taxon>
        <taxon>Pleosporales</taxon>
        <taxon>Massarineae</taxon>
        <taxon>Periconiaceae</taxon>
        <taxon>Periconia</taxon>
    </lineage>
</organism>
<evidence type="ECO:0000256" key="2">
    <source>
        <dbReference type="SAM" id="MobiDB-lite"/>
    </source>
</evidence>
<dbReference type="Pfam" id="PF00172">
    <property type="entry name" value="Zn_clus"/>
    <property type="match status" value="1"/>
</dbReference>
<feature type="region of interest" description="Disordered" evidence="2">
    <location>
        <begin position="132"/>
        <end position="181"/>
    </location>
</feature>
<keyword evidence="1" id="KW-0539">Nucleus</keyword>
<dbReference type="OrthoDB" id="5303703at2759"/>
<dbReference type="InterPro" id="IPR036864">
    <property type="entry name" value="Zn2-C6_fun-type_DNA-bd_sf"/>
</dbReference>
<gene>
    <name evidence="4" type="ORF">PDIGIT_LOCUS1144</name>
</gene>
<feature type="domain" description="Zn(2)-C6 fungal-type" evidence="3">
    <location>
        <begin position="302"/>
        <end position="336"/>
    </location>
</feature>
<sequence length="635" mass="72123">MDVHSQEPQVGFHNLVLPQLENMDTPPKNDDEAGEAMDVDLVPLQSLFGGAQLSRSDGTDAPHQNARNSQPLMDSPLHDETQTYHHIDMLMISREPSPDFPRMSTEPDELEKIPKDDPIKAYGLRTNINRIVNGPCVDANDDTDFDPEQERRDLRKNAKRSKKPKEGKEAKKKEKERLTTANELKKRPKVIVKLPLGKKFNKGRRVTNDYSNWPENWSEDEYYQVPIKDPRGEYDDLTGHPEARGCKECRRLNQPCSTVIDGEWPCDSCINGRHQCEKIHNSHHERIDLHSQLCGPGRKHVECNACRSQKKKCSLEAKTDKPPCESCKNEETECVFYDDPAPTQKAKKTRKDAFGPLFATSSRVYKPDRKFFSASDLEEYDGSDTHTESVREPTPDVIMTDQYGNRGPVIKIKTSFAHPIQFHIDDDNDALFEKAASDCDFCNNPSFSFLGNFETMAYVLVWPTGKGYTELGNGHRQQGCENTVMCVDCCYSRLQIIACPDHNIMRIEDNVSLHQDFNGALMNLVDTQDGPKDQFRYQERRWCSFCMNLAKHHCCAPQESARDDNIQLIGCGLRLCDNCHDAFVGEFRGSIDSMATAYDERPKAEADSDDSPVGLVRADVGFLREHGQLWRNTGV</sequence>
<dbReference type="PROSITE" id="PS50048">
    <property type="entry name" value="ZN2_CY6_FUNGAL_2"/>
    <property type="match status" value="1"/>
</dbReference>